<comment type="caution">
    <text evidence="1">The sequence shown here is derived from an EMBL/GenBank/DDBJ whole genome shotgun (WGS) entry which is preliminary data.</text>
</comment>
<proteinExistence type="predicted"/>
<sequence length="124" mass="14706">MQELLLDRVFLFSLFPHPLPLSTCFILHRKGKVTYFSLLPPCFVSRCQLRYYRTQDLAEDICVRAVFLSLSLLPCFLSLSTKEDHAQHKRQQAPLLILCVRSFNFQKKFYSNHHMECLNIYIKH</sequence>
<organism evidence="1 2">
    <name type="scientific">Panicum virgatum</name>
    <name type="common">Blackwell switchgrass</name>
    <dbReference type="NCBI Taxonomy" id="38727"/>
    <lineage>
        <taxon>Eukaryota</taxon>
        <taxon>Viridiplantae</taxon>
        <taxon>Streptophyta</taxon>
        <taxon>Embryophyta</taxon>
        <taxon>Tracheophyta</taxon>
        <taxon>Spermatophyta</taxon>
        <taxon>Magnoliopsida</taxon>
        <taxon>Liliopsida</taxon>
        <taxon>Poales</taxon>
        <taxon>Poaceae</taxon>
        <taxon>PACMAD clade</taxon>
        <taxon>Panicoideae</taxon>
        <taxon>Panicodae</taxon>
        <taxon>Paniceae</taxon>
        <taxon>Panicinae</taxon>
        <taxon>Panicum</taxon>
        <taxon>Panicum sect. Hiantes</taxon>
    </lineage>
</organism>
<dbReference type="EMBL" id="CM029049">
    <property type="protein sequence ID" value="KAG2575375.1"/>
    <property type="molecule type" value="Genomic_DNA"/>
</dbReference>
<evidence type="ECO:0000313" key="1">
    <source>
        <dbReference type="EMBL" id="KAG2575375.1"/>
    </source>
</evidence>
<dbReference type="Proteomes" id="UP000823388">
    <property type="component" value="Chromosome 7K"/>
</dbReference>
<reference evidence="1" key="1">
    <citation type="submission" date="2020-05" db="EMBL/GenBank/DDBJ databases">
        <title>WGS assembly of Panicum virgatum.</title>
        <authorList>
            <person name="Lovell J.T."/>
            <person name="Jenkins J."/>
            <person name="Shu S."/>
            <person name="Juenger T.E."/>
            <person name="Schmutz J."/>
        </authorList>
    </citation>
    <scope>NUCLEOTIDE SEQUENCE</scope>
    <source>
        <strain evidence="1">AP13</strain>
    </source>
</reference>
<keyword evidence="2" id="KW-1185">Reference proteome</keyword>
<protein>
    <submittedName>
        <fullName evidence="1">Uncharacterized protein</fullName>
    </submittedName>
</protein>
<name>A0A8T0QQV9_PANVG</name>
<dbReference type="AlphaFoldDB" id="A0A8T0QQV9"/>
<accession>A0A8T0QQV9</accession>
<evidence type="ECO:0000313" key="2">
    <source>
        <dbReference type="Proteomes" id="UP000823388"/>
    </source>
</evidence>
<gene>
    <name evidence="1" type="ORF">PVAP13_7KG430750</name>
</gene>